<sequence length="165" mass="18043">MSSIPVVVLVGTSGTGKTTFLEKLIRQLKQRNVHVATIKHDVHGFDIDKPGKDTWRHAQAGAELVAISSPSTFALIRHVEQEMRLDEITAMIAGVDIILVEGYKRSINPKIEVHRKAHSSELLSSPEELLAVVSDADWDIGVPVFDLEDAVGVADLLAQKYGLRG</sequence>
<evidence type="ECO:0000259" key="1">
    <source>
        <dbReference type="Pfam" id="PF03205"/>
    </source>
</evidence>
<evidence type="ECO:0000313" key="3">
    <source>
        <dbReference type="Proteomes" id="UP000182264"/>
    </source>
</evidence>
<dbReference type="PANTHER" id="PTHR40072">
    <property type="entry name" value="MOLYBDOPTERIN-GUANINE DINUCLEOTIDE BIOSYNTHESIS ADAPTER PROTEIN-RELATED"/>
    <property type="match status" value="1"/>
</dbReference>
<dbReference type="GO" id="GO:0005525">
    <property type="term" value="F:GTP binding"/>
    <property type="evidence" value="ECO:0007669"/>
    <property type="project" value="InterPro"/>
</dbReference>
<feature type="domain" description="Molybdopterin-guanine dinucleotide biosynthesis protein B (MobB)" evidence="1">
    <location>
        <begin position="6"/>
        <end position="135"/>
    </location>
</feature>
<dbReference type="OrthoDB" id="9786803at2"/>
<organism evidence="2 3">
    <name type="scientific">Syntrophotalea acetylenica</name>
    <name type="common">Pelobacter acetylenicus</name>
    <dbReference type="NCBI Taxonomy" id="29542"/>
    <lineage>
        <taxon>Bacteria</taxon>
        <taxon>Pseudomonadati</taxon>
        <taxon>Thermodesulfobacteriota</taxon>
        <taxon>Desulfuromonadia</taxon>
        <taxon>Desulfuromonadales</taxon>
        <taxon>Syntrophotaleaceae</taxon>
        <taxon>Syntrophotalea</taxon>
    </lineage>
</organism>
<dbReference type="Gene3D" id="3.40.50.300">
    <property type="entry name" value="P-loop containing nucleotide triphosphate hydrolases"/>
    <property type="match status" value="1"/>
</dbReference>
<dbReference type="NCBIfam" id="TIGR00176">
    <property type="entry name" value="mobB"/>
    <property type="match status" value="1"/>
</dbReference>
<dbReference type="InterPro" id="IPR004435">
    <property type="entry name" value="MobB_dom"/>
</dbReference>
<dbReference type="KEGG" id="pace:A6070_09030"/>
<dbReference type="SUPFAM" id="SSF52540">
    <property type="entry name" value="P-loop containing nucleoside triphosphate hydrolases"/>
    <property type="match status" value="1"/>
</dbReference>
<reference evidence="2 3" key="1">
    <citation type="journal article" date="2017" name="Genome Announc.">
        <title>Complete Genome Sequences of Two Acetylene-Fermenting Pelobacter acetylenicus Strains.</title>
        <authorList>
            <person name="Sutton J.M."/>
            <person name="Baesman S.M."/>
            <person name="Fierst J.L."/>
            <person name="Poret-Peterson A.T."/>
            <person name="Oremland R.S."/>
            <person name="Dunlap D.S."/>
            <person name="Akob D.M."/>
        </authorList>
    </citation>
    <scope>NUCLEOTIDE SEQUENCE [LARGE SCALE GENOMIC DNA]</scope>
    <source>
        <strain evidence="2 3">DSM 3247</strain>
    </source>
</reference>
<dbReference type="InterPro" id="IPR052539">
    <property type="entry name" value="MGD_biosynthesis_adapter"/>
</dbReference>
<dbReference type="GO" id="GO:0006777">
    <property type="term" value="P:Mo-molybdopterin cofactor biosynthetic process"/>
    <property type="evidence" value="ECO:0007669"/>
    <property type="project" value="InterPro"/>
</dbReference>
<keyword evidence="3" id="KW-1185">Reference proteome</keyword>
<evidence type="ECO:0000313" key="2">
    <source>
        <dbReference type="EMBL" id="APG23655.1"/>
    </source>
</evidence>
<dbReference type="AlphaFoldDB" id="A0A1L3GCT4"/>
<dbReference type="InterPro" id="IPR027417">
    <property type="entry name" value="P-loop_NTPase"/>
</dbReference>
<dbReference type="CDD" id="cd03116">
    <property type="entry name" value="MobB"/>
    <property type="match status" value="1"/>
</dbReference>
<dbReference type="STRING" id="29542.A6070_09030"/>
<proteinExistence type="predicted"/>
<protein>
    <submittedName>
        <fullName evidence="2">Molybdopterin-guanine dinucleotide biosynthesis protein B</fullName>
    </submittedName>
</protein>
<dbReference type="RefSeq" id="WP_072285465.1">
    <property type="nucleotide sequence ID" value="NZ_CP015455.1"/>
</dbReference>
<dbReference type="Pfam" id="PF03205">
    <property type="entry name" value="MobB"/>
    <property type="match status" value="1"/>
</dbReference>
<accession>A0A1L3GCT4</accession>
<gene>
    <name evidence="2" type="ORF">A7E75_00425</name>
</gene>
<dbReference type="EMBL" id="CP015518">
    <property type="protein sequence ID" value="APG23655.1"/>
    <property type="molecule type" value="Genomic_DNA"/>
</dbReference>
<dbReference type="PANTHER" id="PTHR40072:SF1">
    <property type="entry name" value="MOLYBDOPTERIN-GUANINE DINUCLEOTIDE BIOSYNTHESIS ADAPTER PROTEIN"/>
    <property type="match status" value="1"/>
</dbReference>
<dbReference type="Proteomes" id="UP000182264">
    <property type="component" value="Chromosome"/>
</dbReference>
<name>A0A1L3GCT4_SYNAC</name>